<accession>A0AAW0YG00</accession>
<gene>
    <name evidence="2" type="ORF">OTU49_015080</name>
</gene>
<proteinExistence type="predicted"/>
<keyword evidence="1" id="KW-0732">Signal</keyword>
<feature type="non-terminal residue" evidence="2">
    <location>
        <position position="219"/>
    </location>
</feature>
<evidence type="ECO:0000313" key="3">
    <source>
        <dbReference type="Proteomes" id="UP001445076"/>
    </source>
</evidence>
<comment type="caution">
    <text evidence="2">The sequence shown here is derived from an EMBL/GenBank/DDBJ whole genome shotgun (WGS) entry which is preliminary data.</text>
</comment>
<reference evidence="2 3" key="1">
    <citation type="journal article" date="2024" name="BMC Genomics">
        <title>Genome assembly of redclaw crayfish (Cherax quadricarinatus) provides insights into its immune adaptation and hypoxia tolerance.</title>
        <authorList>
            <person name="Liu Z."/>
            <person name="Zheng J."/>
            <person name="Li H."/>
            <person name="Fang K."/>
            <person name="Wang S."/>
            <person name="He J."/>
            <person name="Zhou D."/>
            <person name="Weng S."/>
            <person name="Chi M."/>
            <person name="Gu Z."/>
            <person name="He J."/>
            <person name="Li F."/>
            <person name="Wang M."/>
        </authorList>
    </citation>
    <scope>NUCLEOTIDE SEQUENCE [LARGE SCALE GENOMIC DNA]</scope>
    <source>
        <strain evidence="2">ZL_2023a</strain>
    </source>
</reference>
<organism evidence="2 3">
    <name type="scientific">Cherax quadricarinatus</name>
    <name type="common">Australian red claw crayfish</name>
    <dbReference type="NCBI Taxonomy" id="27406"/>
    <lineage>
        <taxon>Eukaryota</taxon>
        <taxon>Metazoa</taxon>
        <taxon>Ecdysozoa</taxon>
        <taxon>Arthropoda</taxon>
        <taxon>Crustacea</taxon>
        <taxon>Multicrustacea</taxon>
        <taxon>Malacostraca</taxon>
        <taxon>Eumalacostraca</taxon>
        <taxon>Eucarida</taxon>
        <taxon>Decapoda</taxon>
        <taxon>Pleocyemata</taxon>
        <taxon>Astacidea</taxon>
        <taxon>Parastacoidea</taxon>
        <taxon>Parastacidae</taxon>
        <taxon>Cherax</taxon>
    </lineage>
</organism>
<evidence type="ECO:0000256" key="1">
    <source>
        <dbReference type="SAM" id="SignalP"/>
    </source>
</evidence>
<dbReference type="AlphaFoldDB" id="A0AAW0YG00"/>
<protein>
    <submittedName>
        <fullName evidence="2">Uncharacterized protein</fullName>
    </submittedName>
</protein>
<name>A0AAW0YG00_CHEQU</name>
<feature type="non-terminal residue" evidence="2">
    <location>
        <position position="1"/>
    </location>
</feature>
<feature type="chain" id="PRO_5043968138" evidence="1">
    <location>
        <begin position="29"/>
        <end position="219"/>
    </location>
</feature>
<evidence type="ECO:0000313" key="2">
    <source>
        <dbReference type="EMBL" id="KAK8754235.1"/>
    </source>
</evidence>
<sequence>RRERMNQRWKRRLSTVLSLVCVFWCVDNLLKTDNGLRSATPGDTSDNYKRVLMSSLDISDKLTENIASLPSEVVRKNTTHCHLLNNRHQEDFISNQNVSKDSYELLNAPAAADNETYKSVENRHRYNLSILIMASVGRSGSTFLGELLASQGNNMYMFEPIRSLQKPYLKASVVAVLLNLFHCNIKQNFLELGKVPYTNIKHHYIKDKSKEQIVLHAVN</sequence>
<feature type="signal peptide" evidence="1">
    <location>
        <begin position="1"/>
        <end position="28"/>
    </location>
</feature>
<keyword evidence="3" id="KW-1185">Reference proteome</keyword>
<dbReference type="EMBL" id="JARKIK010000001">
    <property type="protein sequence ID" value="KAK8754235.1"/>
    <property type="molecule type" value="Genomic_DNA"/>
</dbReference>
<dbReference type="Proteomes" id="UP001445076">
    <property type="component" value="Unassembled WGS sequence"/>
</dbReference>